<reference evidence="4 5" key="1">
    <citation type="submission" date="2011-11" db="EMBL/GenBank/DDBJ databases">
        <title>Whole genome shotgun sequence of Gordonia araii NBRC 100433.</title>
        <authorList>
            <person name="Yoshida Y."/>
            <person name="Hosoyama A."/>
            <person name="Tsuchikane K."/>
            <person name="Katsumata H."/>
            <person name="Yamazaki S."/>
            <person name="Fujita N."/>
        </authorList>
    </citation>
    <scope>NUCLEOTIDE SEQUENCE [LARGE SCALE GENOMIC DNA]</scope>
    <source>
        <strain evidence="4 5">NBRC 100433</strain>
    </source>
</reference>
<dbReference type="EMBL" id="BAEE01000063">
    <property type="protein sequence ID" value="GAB10957.1"/>
    <property type="molecule type" value="Genomic_DNA"/>
</dbReference>
<dbReference type="HAMAP" id="MF_00048">
    <property type="entry name" value="UPF0102"/>
    <property type="match status" value="1"/>
</dbReference>
<evidence type="ECO:0000313" key="5">
    <source>
        <dbReference type="Proteomes" id="UP000035088"/>
    </source>
</evidence>
<evidence type="ECO:0000313" key="4">
    <source>
        <dbReference type="EMBL" id="GAB10957.1"/>
    </source>
</evidence>
<evidence type="ECO:0000256" key="2">
    <source>
        <dbReference type="HAMAP-Rule" id="MF_00048"/>
    </source>
</evidence>
<keyword evidence="5" id="KW-1185">Reference proteome</keyword>
<name>G7H532_9ACTN</name>
<dbReference type="AlphaFoldDB" id="G7H532"/>
<evidence type="ECO:0000256" key="1">
    <source>
        <dbReference type="ARBA" id="ARBA00006738"/>
    </source>
</evidence>
<dbReference type="STRING" id="1073574.GOARA_063_01560"/>
<dbReference type="PANTHER" id="PTHR34039:SF1">
    <property type="entry name" value="UPF0102 PROTEIN YRAN"/>
    <property type="match status" value="1"/>
</dbReference>
<feature type="region of interest" description="Disordered" evidence="3">
    <location>
        <begin position="1"/>
        <end position="20"/>
    </location>
</feature>
<accession>G7H532</accession>
<dbReference type="Gene3D" id="3.40.1350.10">
    <property type="match status" value="1"/>
</dbReference>
<feature type="compositionally biased region" description="Polar residues" evidence="3">
    <location>
        <begin position="11"/>
        <end position="20"/>
    </location>
</feature>
<dbReference type="PANTHER" id="PTHR34039">
    <property type="entry name" value="UPF0102 PROTEIN YRAN"/>
    <property type="match status" value="1"/>
</dbReference>
<protein>
    <recommendedName>
        <fullName evidence="2">UPF0102 protein GOARA_063_01560</fullName>
    </recommendedName>
</protein>
<dbReference type="InterPro" id="IPR003509">
    <property type="entry name" value="UPF0102_YraN-like"/>
</dbReference>
<comment type="similarity">
    <text evidence="1 2">Belongs to the UPF0102 family.</text>
</comment>
<organism evidence="4 5">
    <name type="scientific">Gordonia araii NBRC 100433</name>
    <dbReference type="NCBI Taxonomy" id="1073574"/>
    <lineage>
        <taxon>Bacteria</taxon>
        <taxon>Bacillati</taxon>
        <taxon>Actinomycetota</taxon>
        <taxon>Actinomycetes</taxon>
        <taxon>Mycobacteriales</taxon>
        <taxon>Gordoniaceae</taxon>
        <taxon>Gordonia</taxon>
    </lineage>
</organism>
<evidence type="ECO:0000256" key="3">
    <source>
        <dbReference type="SAM" id="MobiDB-lite"/>
    </source>
</evidence>
<dbReference type="NCBIfam" id="NF009154">
    <property type="entry name" value="PRK12497.3-3"/>
    <property type="match status" value="1"/>
</dbReference>
<dbReference type="InterPro" id="IPR011335">
    <property type="entry name" value="Restrct_endonuc-II-like"/>
</dbReference>
<gene>
    <name evidence="4" type="ORF">GOARA_063_01560</name>
</gene>
<proteinExistence type="inferred from homology"/>
<dbReference type="InterPro" id="IPR011856">
    <property type="entry name" value="tRNA_endonuc-like_dom_sf"/>
</dbReference>
<sequence length="152" mass="16975">MPGTVADADPSSWSSTMSGMGETRQQIGALGEDIAVDYLTTLGWRVCARNWRTRYGELDVIAREPNPSGLADNLVIVEVKTRRDGAVYDDPVAAVTGDKLARMAKLAWMWIAERREDDSLDYFDALRFDVISIRLDGRRGAPILRHHRGLVE</sequence>
<dbReference type="SUPFAM" id="SSF52980">
    <property type="entry name" value="Restriction endonuclease-like"/>
    <property type="match status" value="1"/>
</dbReference>
<comment type="caution">
    <text evidence="4">The sequence shown here is derived from an EMBL/GenBank/DDBJ whole genome shotgun (WGS) entry which is preliminary data.</text>
</comment>
<dbReference type="Proteomes" id="UP000035088">
    <property type="component" value="Unassembled WGS sequence"/>
</dbReference>
<dbReference type="GO" id="GO:0003676">
    <property type="term" value="F:nucleic acid binding"/>
    <property type="evidence" value="ECO:0007669"/>
    <property type="project" value="InterPro"/>
</dbReference>
<dbReference type="Pfam" id="PF02021">
    <property type="entry name" value="UPF0102"/>
    <property type="match status" value="1"/>
</dbReference>